<organism evidence="8 9">
    <name type="scientific">Candidatus Desulfovibrio kirbyi</name>
    <dbReference type="NCBI Taxonomy" id="2696086"/>
    <lineage>
        <taxon>Bacteria</taxon>
        <taxon>Pseudomonadati</taxon>
        <taxon>Thermodesulfobacteriota</taxon>
        <taxon>Desulfovibrionia</taxon>
        <taxon>Desulfovibrionales</taxon>
        <taxon>Desulfovibrionaceae</taxon>
        <taxon>Desulfovibrio</taxon>
    </lineage>
</organism>
<dbReference type="InterPro" id="IPR011051">
    <property type="entry name" value="RmlC_Cupin_sf"/>
</dbReference>
<dbReference type="InterPro" id="IPR000888">
    <property type="entry name" value="RmlC-like"/>
</dbReference>
<dbReference type="EMBL" id="BLLL01000007">
    <property type="protein sequence ID" value="GFH62957.1"/>
    <property type="molecule type" value="Genomic_DNA"/>
</dbReference>
<protein>
    <recommendedName>
        <fullName evidence="4">dTDP-4-dehydrorhamnose 3,5-epimerase</fullName>
        <ecNumber evidence="3">5.1.3.13</ecNumber>
    </recommendedName>
    <alternativeName>
        <fullName evidence="6">Thymidine diphospho-4-keto-rhamnose 3,5-epimerase</fullName>
    </alternativeName>
    <alternativeName>
        <fullName evidence="5">dTDP-4-keto-6-deoxyglucose 3,5-epimerase</fullName>
    </alternativeName>
    <alternativeName>
        <fullName evidence="7">dTDP-6-deoxy-D-xylo-4-hexulose 3,5-epimerase</fullName>
    </alternativeName>
</protein>
<reference evidence="8 9" key="1">
    <citation type="journal article" date="2020" name="ISME J.">
        <title>Parallel Reductive Genome Evolution in Desulfovibrio Ectosymbionts Independently Acquired by Trichonympha Protists in the Termite Gut.</title>
        <authorList>
            <person name="Takeuchi M."/>
            <person name="Kuwahara H."/>
            <person name="Murakami T."/>
            <person name="Takahashi K."/>
            <person name="Kajitani R."/>
            <person name="Toyoda A."/>
            <person name="Itoh T."/>
            <person name="Ohkuma M."/>
            <person name="Hongoh Y."/>
        </authorList>
    </citation>
    <scope>NUCLEOTIDE SEQUENCE [LARGE SCALE GENOMIC DNA]</scope>
    <source>
        <strain evidence="8">ZnDsv-02</strain>
    </source>
</reference>
<comment type="function">
    <text evidence="2">Catalyzes the epimerization of the C3' and C5'positions of dTDP-6-deoxy-D-xylo-4-hexulose, forming dTDP-6-deoxy-L-lyxo-4-hexulose.</text>
</comment>
<dbReference type="Pfam" id="PF00908">
    <property type="entry name" value="dTDP_sugar_isom"/>
    <property type="match status" value="1"/>
</dbReference>
<comment type="caution">
    <text evidence="8">The sequence shown here is derived from an EMBL/GenBank/DDBJ whole genome shotgun (WGS) entry which is preliminary data.</text>
</comment>
<evidence type="ECO:0000256" key="2">
    <source>
        <dbReference type="ARBA" id="ARBA00001997"/>
    </source>
</evidence>
<evidence type="ECO:0000313" key="8">
    <source>
        <dbReference type="EMBL" id="GFH62957.1"/>
    </source>
</evidence>
<gene>
    <name evidence="8" type="primary">rfbC</name>
    <name evidence="8" type="ORF">ZNDK_0728</name>
</gene>
<sequence length="181" mass="19969">MTYNSPQPAPQSVGIDGALFLPLRIIPVAKGDVLRMLSKGSPLLPEFSANFGELYFSEIRPHAVKAWKRHHRQTQHFAVPCGQIRLVLFDGRPASPTYGALAELILGRPDNYGLLRIPPEIWYGFAAMGTCPALICNCADIPHDPAESEKLPVDTPTIPFDWNSTDTQTAIVQNFRTGHAH</sequence>
<dbReference type="GO" id="GO:0008830">
    <property type="term" value="F:dTDP-4-dehydrorhamnose 3,5-epimerase activity"/>
    <property type="evidence" value="ECO:0007669"/>
    <property type="project" value="UniProtKB-EC"/>
</dbReference>
<evidence type="ECO:0000256" key="3">
    <source>
        <dbReference type="ARBA" id="ARBA00012098"/>
    </source>
</evidence>
<dbReference type="Proteomes" id="UP000505077">
    <property type="component" value="Unassembled WGS sequence"/>
</dbReference>
<evidence type="ECO:0000256" key="5">
    <source>
        <dbReference type="ARBA" id="ARBA00029758"/>
    </source>
</evidence>
<dbReference type="EC" id="5.1.3.13" evidence="3"/>
<name>A0A6L2R5Y9_9BACT</name>
<proteinExistence type="predicted"/>
<evidence type="ECO:0000256" key="1">
    <source>
        <dbReference type="ARBA" id="ARBA00001298"/>
    </source>
</evidence>
<dbReference type="AlphaFoldDB" id="A0A6L2R5Y9"/>
<accession>A0A6L2R5Y9</accession>
<evidence type="ECO:0000256" key="6">
    <source>
        <dbReference type="ARBA" id="ARBA00031424"/>
    </source>
</evidence>
<evidence type="ECO:0000256" key="4">
    <source>
        <dbReference type="ARBA" id="ARBA00019595"/>
    </source>
</evidence>
<evidence type="ECO:0000256" key="7">
    <source>
        <dbReference type="ARBA" id="ARBA00033311"/>
    </source>
</evidence>
<dbReference type="InterPro" id="IPR014710">
    <property type="entry name" value="RmlC-like_jellyroll"/>
</dbReference>
<comment type="catalytic activity">
    <reaction evidence="1">
        <text>dTDP-4-dehydro-6-deoxy-alpha-D-glucose = dTDP-4-dehydro-beta-L-rhamnose</text>
        <dbReference type="Rhea" id="RHEA:16969"/>
        <dbReference type="ChEBI" id="CHEBI:57649"/>
        <dbReference type="ChEBI" id="CHEBI:62830"/>
        <dbReference type="EC" id="5.1.3.13"/>
    </reaction>
</comment>
<evidence type="ECO:0000313" key="9">
    <source>
        <dbReference type="Proteomes" id="UP000505077"/>
    </source>
</evidence>
<dbReference type="Gene3D" id="2.60.120.10">
    <property type="entry name" value="Jelly Rolls"/>
    <property type="match status" value="1"/>
</dbReference>
<dbReference type="SUPFAM" id="SSF51182">
    <property type="entry name" value="RmlC-like cupins"/>
    <property type="match status" value="1"/>
</dbReference>